<sequence>MPIIANLNPTPIILHILQHLLTLTDLITPLLSSEEPDNSHSSPNSPQPPLPFGRRTLPFFDTSTSLHSSLSRSLIKSLYETYYPNNVYDPKISYLPPLPSLNNLTDSEPGLIAAILIESLSICPKESVGGFGECYGELIEWGNRLLGGVEPVESVRGIEECVVGFVEEDGVEVLKSLQALRSLTSSDRLSFRFIERLAPHLLRPPSNVTTVLWSVAHQNDMRAAVVVVEVLMDNVNVFFREGWKERGTKIREERKRRGPTQGEEKNDETQDQLNASIEISPNSPNTSYTSNSSPNPTPSSPSNHPAHTSHHHPYSASANALDAQSMQLLDLLCKKSLRNVLMSRPPSGEEGIGKTERAVVATPPRSPGLNHSNSMSSPPASPRRSSPRSPSKDPAHESTSPPPPTRLTPFQRRGYITACRTLRSQISQFENHWMSVHDRKPGQADRGSMASCYSQYGSWKRCIRNDSICRIQGVARGWLCRKMSTRNSTSTEDVRSRLEDMEVDPKSPTRPESNMDEKENDTPLHSHLVSPTIKTLQEKKRDLKQKLKNFDLQFQSQNGRMPYKSEKEPIRHLYEQYNATKEALQKATPSAQKPALTHSTPHQLKLEKAHLHQKLRAYEKEFVQNQGRQVSSFNDIKPVAGLYRRYKELKKALK</sequence>
<dbReference type="Gene3D" id="1.10.10.1460">
    <property type="match status" value="1"/>
</dbReference>
<accession>A0A9W7L165</accession>
<proteinExistence type="predicted"/>
<feature type="compositionally biased region" description="Basic and acidic residues" evidence="1">
    <location>
        <begin position="492"/>
        <end position="524"/>
    </location>
</feature>
<dbReference type="PANTHER" id="PTHR15904">
    <property type="entry name" value="FAM13"/>
    <property type="match status" value="1"/>
</dbReference>
<dbReference type="PROSITE" id="PS50096">
    <property type="entry name" value="IQ"/>
    <property type="match status" value="1"/>
</dbReference>
<dbReference type="AlphaFoldDB" id="A0A9W7L165"/>
<evidence type="ECO:0000313" key="4">
    <source>
        <dbReference type="Proteomes" id="UP001165122"/>
    </source>
</evidence>
<dbReference type="Proteomes" id="UP001165122">
    <property type="component" value="Unassembled WGS sequence"/>
</dbReference>
<feature type="region of interest" description="Disordered" evidence="1">
    <location>
        <begin position="250"/>
        <end position="314"/>
    </location>
</feature>
<dbReference type="PANTHER" id="PTHR15904:SF17">
    <property type="entry name" value="RHO-GAP DOMAIN-CONTAINING PROTEIN"/>
    <property type="match status" value="1"/>
</dbReference>
<feature type="region of interest" description="Disordered" evidence="1">
    <location>
        <begin position="343"/>
        <end position="411"/>
    </location>
</feature>
<comment type="caution">
    <text evidence="3">The sequence shown here is derived from an EMBL/GenBank/DDBJ whole genome shotgun (WGS) entry which is preliminary data.</text>
</comment>
<evidence type="ECO:0000259" key="2">
    <source>
        <dbReference type="Pfam" id="PF26116"/>
    </source>
</evidence>
<feature type="region of interest" description="Disordered" evidence="1">
    <location>
        <begin position="489"/>
        <end position="532"/>
    </location>
</feature>
<feature type="compositionally biased region" description="Low complexity" evidence="1">
    <location>
        <begin position="280"/>
        <end position="306"/>
    </location>
</feature>
<dbReference type="EMBL" id="BRXW01000333">
    <property type="protein sequence ID" value="GMI18426.1"/>
    <property type="molecule type" value="Genomic_DNA"/>
</dbReference>
<feature type="domain" description="FAM13A-like" evidence="2">
    <location>
        <begin position="534"/>
        <end position="586"/>
    </location>
</feature>
<gene>
    <name evidence="3" type="ORF">TrLO_g5268</name>
</gene>
<reference evidence="4" key="1">
    <citation type="journal article" date="2023" name="Commun. Biol.">
        <title>Genome analysis of Parmales, the sister group of diatoms, reveals the evolutionary specialization of diatoms from phago-mixotrophs to photoautotrophs.</title>
        <authorList>
            <person name="Ban H."/>
            <person name="Sato S."/>
            <person name="Yoshikawa S."/>
            <person name="Yamada K."/>
            <person name="Nakamura Y."/>
            <person name="Ichinomiya M."/>
            <person name="Sato N."/>
            <person name="Blanc-Mathieu R."/>
            <person name="Endo H."/>
            <person name="Kuwata A."/>
            <person name="Ogata H."/>
        </authorList>
    </citation>
    <scope>NUCLEOTIDE SEQUENCE [LARGE SCALE GENOMIC DNA]</scope>
    <source>
        <strain evidence="4">NIES 3700</strain>
    </source>
</reference>
<keyword evidence="4" id="KW-1185">Reference proteome</keyword>
<dbReference type="OrthoDB" id="205227at2759"/>
<dbReference type="Pfam" id="PF26116">
    <property type="entry name" value="FAM13A"/>
    <property type="match status" value="2"/>
</dbReference>
<dbReference type="InterPro" id="IPR059029">
    <property type="entry name" value="FAM13A_dom"/>
</dbReference>
<evidence type="ECO:0000256" key="1">
    <source>
        <dbReference type="SAM" id="MobiDB-lite"/>
    </source>
</evidence>
<organism evidence="3 4">
    <name type="scientific">Triparma laevis f. longispina</name>
    <dbReference type="NCBI Taxonomy" id="1714387"/>
    <lineage>
        <taxon>Eukaryota</taxon>
        <taxon>Sar</taxon>
        <taxon>Stramenopiles</taxon>
        <taxon>Ochrophyta</taxon>
        <taxon>Bolidophyceae</taxon>
        <taxon>Parmales</taxon>
        <taxon>Triparmaceae</taxon>
        <taxon>Triparma</taxon>
    </lineage>
</organism>
<feature type="compositionally biased region" description="Low complexity" evidence="1">
    <location>
        <begin position="372"/>
        <end position="389"/>
    </location>
</feature>
<evidence type="ECO:0000313" key="3">
    <source>
        <dbReference type="EMBL" id="GMI18426.1"/>
    </source>
</evidence>
<protein>
    <recommendedName>
        <fullName evidence="2">FAM13A-like domain-containing protein</fullName>
    </recommendedName>
</protein>
<name>A0A9W7L165_9STRA</name>
<feature type="domain" description="FAM13A-like" evidence="2">
    <location>
        <begin position="602"/>
        <end position="654"/>
    </location>
</feature>
<dbReference type="InterPro" id="IPR039102">
    <property type="entry name" value="FAM13"/>
</dbReference>